<protein>
    <submittedName>
        <fullName evidence="2">Homeobox-containing protein</fullName>
    </submittedName>
</protein>
<evidence type="ECO:0000313" key="1">
    <source>
        <dbReference type="Proteomes" id="UP000035681"/>
    </source>
</evidence>
<dbReference type="WBParaSite" id="TCONS_00003251.p1">
    <property type="protein sequence ID" value="TCONS_00003251.p1"/>
    <property type="gene ID" value="XLOC_002995"/>
</dbReference>
<dbReference type="AlphaFoldDB" id="A0A0K0E026"/>
<name>A0A0K0E026_STRER</name>
<accession>A0A0K0E026</accession>
<sequence>MAFDKCEDENLFRDNFFGLHAFKPFRKCHSEKNAIFSGSREKKKFTNYSNNNISSILNEPNNDIMINKEGYNHSENKIFTSNCIDNIHNTSLNDDLHGNILTAYRRVPIKVLIGYSDCLEKKEHDNSFNYEDRYIKTDIEKVNEIESYSGISSKNIPISRPYINFEKMRASTRKCVE</sequence>
<organism evidence="2">
    <name type="scientific">Strongyloides stercoralis</name>
    <name type="common">Threadworm</name>
    <dbReference type="NCBI Taxonomy" id="6248"/>
    <lineage>
        <taxon>Eukaryota</taxon>
        <taxon>Metazoa</taxon>
        <taxon>Ecdysozoa</taxon>
        <taxon>Nematoda</taxon>
        <taxon>Chromadorea</taxon>
        <taxon>Rhabditida</taxon>
        <taxon>Tylenchina</taxon>
        <taxon>Panagrolaimomorpha</taxon>
        <taxon>Strongyloidoidea</taxon>
        <taxon>Strongyloididae</taxon>
        <taxon>Strongyloides</taxon>
    </lineage>
</organism>
<reference evidence="2" key="1">
    <citation type="submission" date="2015-08" db="UniProtKB">
        <authorList>
            <consortium name="WormBaseParasite"/>
        </authorList>
    </citation>
    <scope>IDENTIFICATION</scope>
</reference>
<keyword evidence="1" id="KW-1185">Reference proteome</keyword>
<dbReference type="Proteomes" id="UP000035681">
    <property type="component" value="Unplaced"/>
</dbReference>
<evidence type="ECO:0000313" key="2">
    <source>
        <dbReference type="WBParaSite" id="SSTP_0000284300.1"/>
    </source>
</evidence>
<proteinExistence type="predicted"/>
<dbReference type="WBParaSite" id="SSTP_0000284300.1">
    <property type="protein sequence ID" value="SSTP_0000284300.1"/>
    <property type="gene ID" value="SSTP_0000284300"/>
</dbReference>